<dbReference type="OrthoDB" id="424302at2759"/>
<evidence type="ECO:0000313" key="9">
    <source>
        <dbReference type="Proteomes" id="UP000440578"/>
    </source>
</evidence>
<keyword evidence="5" id="KW-0496">Mitochondrion</keyword>
<feature type="binding site" evidence="5 6">
    <location>
        <position position="188"/>
    </location>
    <ligand>
        <name>Zn(2+)</name>
        <dbReference type="ChEBI" id="CHEBI:29105"/>
    </ligand>
</feature>
<dbReference type="InterPro" id="IPR026591">
    <property type="entry name" value="Sirtuin_cat_small_dom_sf"/>
</dbReference>
<feature type="binding site" evidence="5">
    <location>
        <position position="324"/>
    </location>
    <ligand>
        <name>NAD(+)</name>
        <dbReference type="ChEBI" id="CHEBI:57540"/>
    </ligand>
</feature>
<keyword evidence="2 5" id="KW-0479">Metal-binding</keyword>
<gene>
    <name evidence="8" type="primary">SIRT4_0</name>
    <name evidence="8" type="ORF">FJT64_015508</name>
</gene>
<feature type="binding site" evidence="5">
    <location>
        <begin position="280"/>
        <end position="282"/>
    </location>
    <ligand>
        <name>NAD(+)</name>
        <dbReference type="ChEBI" id="CHEBI:57540"/>
    </ligand>
</feature>
<dbReference type="InterPro" id="IPR050134">
    <property type="entry name" value="NAD-dep_sirtuin_deacylases"/>
</dbReference>
<dbReference type="PANTHER" id="PTHR11085">
    <property type="entry name" value="NAD-DEPENDENT PROTEIN DEACYLASE SIRTUIN-5, MITOCHONDRIAL-RELATED"/>
    <property type="match status" value="1"/>
</dbReference>
<feature type="binding site" evidence="5 6">
    <location>
        <position position="243"/>
    </location>
    <ligand>
        <name>Zn(2+)</name>
        <dbReference type="ChEBI" id="CHEBI:29105"/>
    </ligand>
</feature>
<feature type="binding site" evidence="5">
    <location>
        <begin position="306"/>
        <end position="308"/>
    </location>
    <ligand>
        <name>NAD(+)</name>
        <dbReference type="ChEBI" id="CHEBI:57540"/>
    </ligand>
</feature>
<evidence type="ECO:0000313" key="8">
    <source>
        <dbReference type="EMBL" id="KAF0313963.1"/>
    </source>
</evidence>
<sequence>MCASLKGIHWSTRTGNCLNIQLQHLRNYCVTSLLRRHSAATNAAATEAITFVPRHQDTSTAELAEFERVLRRFPRLAVITGAGISTESGVPDYRSAEVGLYARRGHRPITYQEFVSSEPARRRYWARNFAGWPRFSSVQPNAAHHALAVWQRRGRCSSLVTQNVDGLHTVAAGGEVTELHGSSHRVRCLGCDFTQSRHQLQRVLERANPQFAAEAPAALRPDGDVELDQDQVGRFVVPPCPDCGGLLMPDIVFFGDSVPRARVDSVRQAVADADALLVVGSSLHVYSAYRHVLQAVELDRPVLILNIGPTRGDKHAFYKLDGRAGLVLPRLRL</sequence>
<dbReference type="EC" id="2.3.1.-" evidence="5"/>
<comment type="function">
    <text evidence="5">NAD-dependent protein deacylase. Catalyzes the NAD-dependent hydrolysis of acyl groups from lysine residues.</text>
</comment>
<keyword evidence="4 5" id="KW-0520">NAD</keyword>
<name>A0A6A4X6W5_AMPAM</name>
<dbReference type="InterPro" id="IPR003000">
    <property type="entry name" value="Sirtuin"/>
</dbReference>
<organism evidence="8 9">
    <name type="scientific">Amphibalanus amphitrite</name>
    <name type="common">Striped barnacle</name>
    <name type="synonym">Balanus amphitrite</name>
    <dbReference type="NCBI Taxonomy" id="1232801"/>
    <lineage>
        <taxon>Eukaryota</taxon>
        <taxon>Metazoa</taxon>
        <taxon>Ecdysozoa</taxon>
        <taxon>Arthropoda</taxon>
        <taxon>Crustacea</taxon>
        <taxon>Multicrustacea</taxon>
        <taxon>Cirripedia</taxon>
        <taxon>Thoracica</taxon>
        <taxon>Thoracicalcarea</taxon>
        <taxon>Balanomorpha</taxon>
        <taxon>Balanoidea</taxon>
        <taxon>Balanidae</taxon>
        <taxon>Amphibalaninae</taxon>
        <taxon>Amphibalanus</taxon>
    </lineage>
</organism>
<dbReference type="Gene3D" id="3.30.1600.10">
    <property type="entry name" value="SIR2/SIRT2 'Small Domain"/>
    <property type="match status" value="1"/>
</dbReference>
<comment type="caution">
    <text evidence="8">The sequence shown here is derived from an EMBL/GenBank/DDBJ whole genome shotgun (WGS) entry which is preliminary data.</text>
</comment>
<keyword evidence="3 5" id="KW-0862">Zinc</keyword>
<proteinExistence type="inferred from homology"/>
<dbReference type="GO" id="GO:0070403">
    <property type="term" value="F:NAD+ binding"/>
    <property type="evidence" value="ECO:0007669"/>
    <property type="project" value="UniProtKB-UniRule"/>
</dbReference>
<evidence type="ECO:0000256" key="6">
    <source>
        <dbReference type="PROSITE-ProRule" id="PRU00236"/>
    </source>
</evidence>
<dbReference type="InterPro" id="IPR026587">
    <property type="entry name" value="Sirtuin_class_II"/>
</dbReference>
<accession>A0A6A4X6W5</accession>
<evidence type="ECO:0000256" key="4">
    <source>
        <dbReference type="ARBA" id="ARBA00023027"/>
    </source>
</evidence>
<dbReference type="GO" id="GO:0008270">
    <property type="term" value="F:zinc ion binding"/>
    <property type="evidence" value="ECO:0007669"/>
    <property type="project" value="UniProtKB-UniRule"/>
</dbReference>
<feature type="binding site" evidence="5 6">
    <location>
        <position position="240"/>
    </location>
    <ligand>
        <name>Zn(2+)</name>
        <dbReference type="ChEBI" id="CHEBI:29105"/>
    </ligand>
</feature>
<evidence type="ECO:0000256" key="1">
    <source>
        <dbReference type="ARBA" id="ARBA00022679"/>
    </source>
</evidence>
<evidence type="ECO:0000256" key="3">
    <source>
        <dbReference type="ARBA" id="ARBA00022833"/>
    </source>
</evidence>
<dbReference type="PROSITE" id="PS50305">
    <property type="entry name" value="SIRTUIN"/>
    <property type="match status" value="1"/>
</dbReference>
<feature type="domain" description="Deacetylase sirtuin-type" evidence="7">
    <location>
        <begin position="53"/>
        <end position="333"/>
    </location>
</feature>
<keyword evidence="9" id="KW-1185">Reference proteome</keyword>
<comment type="similarity">
    <text evidence="5">Belongs to the sirtuin family. Class II subfamily.</text>
</comment>
<evidence type="ECO:0000256" key="5">
    <source>
        <dbReference type="HAMAP-Rule" id="MF_03161"/>
    </source>
</evidence>
<dbReference type="EMBL" id="VIIS01000061">
    <property type="protein sequence ID" value="KAF0313963.1"/>
    <property type="molecule type" value="Genomic_DNA"/>
</dbReference>
<feature type="binding site" evidence="5 6">
    <location>
        <position position="191"/>
    </location>
    <ligand>
        <name>Zn(2+)</name>
        <dbReference type="ChEBI" id="CHEBI:29105"/>
    </ligand>
</feature>
<dbReference type="GO" id="GO:0017136">
    <property type="term" value="F:histone deacetylase activity, NAD-dependent"/>
    <property type="evidence" value="ECO:0007669"/>
    <property type="project" value="TreeGrafter"/>
</dbReference>
<keyword evidence="1 5" id="KW-0808">Transferase</keyword>
<feature type="binding site" evidence="5">
    <location>
        <begin position="81"/>
        <end position="101"/>
    </location>
    <ligand>
        <name>NAD(+)</name>
        <dbReference type="ChEBI" id="CHEBI:57540"/>
    </ligand>
</feature>
<dbReference type="GO" id="GO:0005759">
    <property type="term" value="C:mitochondrial matrix"/>
    <property type="evidence" value="ECO:0007669"/>
    <property type="project" value="UniProtKB-SubCell"/>
</dbReference>
<dbReference type="PANTHER" id="PTHR11085:SF10">
    <property type="entry name" value="NAD-DEPENDENT PROTEIN DEACYLASE SIRTUIN-5, MITOCHONDRIAL-RELATED"/>
    <property type="match status" value="1"/>
</dbReference>
<comment type="subcellular location">
    <subcellularLocation>
        <location evidence="5">Mitochondrion matrix</location>
    </subcellularLocation>
</comment>
<feature type="active site" description="Proton acceptor" evidence="5 6">
    <location>
        <position position="180"/>
    </location>
</feature>
<evidence type="ECO:0000259" key="7">
    <source>
        <dbReference type="PROSITE" id="PS50305"/>
    </source>
</evidence>
<dbReference type="Proteomes" id="UP000440578">
    <property type="component" value="Unassembled WGS sequence"/>
</dbReference>
<dbReference type="InterPro" id="IPR026590">
    <property type="entry name" value="Ssirtuin_cat_dom"/>
</dbReference>
<dbReference type="NCBIfam" id="NF003738">
    <property type="entry name" value="PRK05333.1"/>
    <property type="match status" value="1"/>
</dbReference>
<comment type="cofactor">
    <cofactor evidence="5">
        <name>Zn(2+)</name>
        <dbReference type="ChEBI" id="CHEBI:29105"/>
    </cofactor>
    <text evidence="5">Binds 1 zinc ion per subunit.</text>
</comment>
<dbReference type="Gene3D" id="3.40.50.1220">
    <property type="entry name" value="TPP-binding domain"/>
    <property type="match status" value="1"/>
</dbReference>
<dbReference type="AlphaFoldDB" id="A0A6A4X6W5"/>
<dbReference type="InterPro" id="IPR029035">
    <property type="entry name" value="DHS-like_NAD/FAD-binding_dom"/>
</dbReference>
<comment type="catalytic activity">
    <reaction evidence="5">
        <text>N(6)-acetyl-L-lysyl-[protein] + NAD(+) + H2O = 2''-O-acetyl-ADP-D-ribose + nicotinamide + L-lysyl-[protein]</text>
        <dbReference type="Rhea" id="RHEA:43636"/>
        <dbReference type="Rhea" id="RHEA-COMP:9752"/>
        <dbReference type="Rhea" id="RHEA-COMP:10731"/>
        <dbReference type="ChEBI" id="CHEBI:15377"/>
        <dbReference type="ChEBI" id="CHEBI:17154"/>
        <dbReference type="ChEBI" id="CHEBI:29969"/>
        <dbReference type="ChEBI" id="CHEBI:57540"/>
        <dbReference type="ChEBI" id="CHEBI:61930"/>
        <dbReference type="ChEBI" id="CHEBI:83767"/>
        <dbReference type="EC" id="2.3.1.286"/>
    </reaction>
</comment>
<dbReference type="Pfam" id="PF02146">
    <property type="entry name" value="SIR2"/>
    <property type="match status" value="1"/>
</dbReference>
<reference evidence="8 9" key="1">
    <citation type="submission" date="2019-07" db="EMBL/GenBank/DDBJ databases">
        <title>Draft genome assembly of a fouling barnacle, Amphibalanus amphitrite (Darwin, 1854): The first reference genome for Thecostraca.</title>
        <authorList>
            <person name="Kim W."/>
        </authorList>
    </citation>
    <scope>NUCLEOTIDE SEQUENCE [LARGE SCALE GENOMIC DNA]</scope>
    <source>
        <strain evidence="8">SNU_AA5</strain>
        <tissue evidence="8">Soma without cirri and trophi</tissue>
    </source>
</reference>
<dbReference type="SUPFAM" id="SSF52467">
    <property type="entry name" value="DHS-like NAD/FAD-binding domain"/>
    <property type="match status" value="1"/>
</dbReference>
<evidence type="ECO:0000256" key="2">
    <source>
        <dbReference type="ARBA" id="ARBA00022723"/>
    </source>
</evidence>
<dbReference type="HAMAP" id="MF_01967">
    <property type="entry name" value="Sirtuin_ClassII"/>
    <property type="match status" value="1"/>
</dbReference>
<feature type="binding site" evidence="5">
    <location>
        <begin position="162"/>
        <end position="165"/>
    </location>
    <ligand>
        <name>NAD(+)</name>
        <dbReference type="ChEBI" id="CHEBI:57540"/>
    </ligand>
</feature>
<protein>
    <recommendedName>
        <fullName evidence="5">NAD-dependent protein deacylase</fullName>
        <ecNumber evidence="5">2.3.1.-</ecNumber>
    </recommendedName>
    <alternativeName>
        <fullName evidence="5">Regulatory protein SIR2 homolog</fullName>
    </alternativeName>
</protein>